<dbReference type="Gene3D" id="3.20.20.150">
    <property type="entry name" value="Divalent-metal-dependent TIM barrel enzymes"/>
    <property type="match status" value="1"/>
</dbReference>
<dbReference type="GO" id="GO:0008081">
    <property type="term" value="F:phosphoric diester hydrolase activity"/>
    <property type="evidence" value="ECO:0007669"/>
    <property type="project" value="TreeGrafter"/>
</dbReference>
<dbReference type="PANTHER" id="PTHR21445:SF0">
    <property type="entry name" value="APURINIC-APYRIMIDINIC ENDONUCLEASE"/>
    <property type="match status" value="1"/>
</dbReference>
<keyword evidence="3" id="KW-0413">Isomerase</keyword>
<dbReference type="SMART" id="SM00518">
    <property type="entry name" value="AP2Ec"/>
    <property type="match status" value="1"/>
</dbReference>
<keyword evidence="2" id="KW-0255">Endonuclease</keyword>
<dbReference type="PATRIC" id="fig|2162.10.peg.226"/>
<keyword evidence="2" id="KW-0378">Hydrolase</keyword>
<reference evidence="3" key="2">
    <citation type="submission" date="2014-09" db="EMBL/GenBank/DDBJ databases">
        <authorList>
            <person name="Bishop-Lilly K.A."/>
            <person name="Broomall S.M."/>
            <person name="Chain P.S."/>
            <person name="Chertkov O."/>
            <person name="Coyne S.R."/>
            <person name="Daligault H.E."/>
            <person name="Davenport K.W."/>
            <person name="Erkkila T."/>
            <person name="Frey K.G."/>
            <person name="Gibbons H.S."/>
            <person name="Gu W."/>
            <person name="Jaissle J."/>
            <person name="Johnson S.L."/>
            <person name="Koroleva G.I."/>
            <person name="Ladner J.T."/>
            <person name="Lo C.-C."/>
            <person name="Minogue T.D."/>
            <person name="Munk C."/>
            <person name="Palacios G.F."/>
            <person name="Redden C.L."/>
            <person name="Rosenzweig C.N."/>
            <person name="Scholz M.B."/>
            <person name="Teshima H."/>
            <person name="Xu Y."/>
        </authorList>
    </citation>
    <scope>NUCLEOTIDE SEQUENCE</scope>
    <source>
        <strain evidence="3">Mb9</strain>
    </source>
</reference>
<organism evidence="2 4">
    <name type="scientific">Methanobacterium formicicum</name>
    <dbReference type="NCBI Taxonomy" id="2162"/>
    <lineage>
        <taxon>Archaea</taxon>
        <taxon>Methanobacteriati</taxon>
        <taxon>Methanobacteriota</taxon>
        <taxon>Methanomada group</taxon>
        <taxon>Methanobacteria</taxon>
        <taxon>Methanobacteriales</taxon>
        <taxon>Methanobacteriaceae</taxon>
        <taxon>Methanobacterium</taxon>
    </lineage>
</organism>
<dbReference type="RefSeq" id="WP_048085712.1">
    <property type="nucleotide sequence ID" value="NZ_CP006933.1"/>
</dbReference>
<dbReference type="GO" id="GO:0003906">
    <property type="term" value="F:DNA-(apurinic or apyrimidinic site) endonuclease activity"/>
    <property type="evidence" value="ECO:0007669"/>
    <property type="project" value="TreeGrafter"/>
</dbReference>
<dbReference type="InterPro" id="IPR036237">
    <property type="entry name" value="Xyl_isomerase-like_sf"/>
</dbReference>
<evidence type="ECO:0000313" key="3">
    <source>
        <dbReference type="EMBL" id="CEL23870.1"/>
    </source>
</evidence>
<accession>A0A089ZFL7</accession>
<dbReference type="EMBL" id="LN734822">
    <property type="protein sequence ID" value="CEL23870.1"/>
    <property type="molecule type" value="Genomic_DNA"/>
</dbReference>
<dbReference type="GO" id="GO:0016853">
    <property type="term" value="F:isomerase activity"/>
    <property type="evidence" value="ECO:0007669"/>
    <property type="project" value="UniProtKB-KW"/>
</dbReference>
<evidence type="ECO:0000313" key="2">
    <source>
        <dbReference type="EMBL" id="AIS32917.1"/>
    </source>
</evidence>
<dbReference type="InterPro" id="IPR013022">
    <property type="entry name" value="Xyl_isomerase-like_TIM-brl"/>
</dbReference>
<dbReference type="KEGG" id="mfc:BRM9_2115"/>
<feature type="domain" description="Xylose isomerase-like TIM barrel" evidence="1">
    <location>
        <begin position="27"/>
        <end position="265"/>
    </location>
</feature>
<gene>
    <name evidence="2" type="ORF">BRM9_2115</name>
    <name evidence="3" type="ORF">MB9_0215</name>
</gene>
<sequence>MKNRINFGPAGNPLGFNGQTVDVCDYIRGLGLNAYEYQATYGVKIQKPSGLKLGENARNNRVKISMHGPYYINLSAQKDDVLERSIERLIQSARAAEWMDAYRIVFHPGFYTKYTPQEAMQRCKGAINDLLEKLDSLGIKKFTFAPETTGKRSQLGSLDEIIEICRSFPHFAPTIDFAHVHARGRGCVKGTDEYHRILSKLEDELGAMVKNPETLHCHFTRIEYTDAGERKHHVLQEMEYGPPLEPLLEVLVDGGWNATIICETPFLEKDALLMKAVHEKILEKKGV</sequence>
<proteinExistence type="predicted"/>
<dbReference type="Pfam" id="PF01261">
    <property type="entry name" value="AP_endonuc_2"/>
    <property type="match status" value="1"/>
</dbReference>
<dbReference type="STRING" id="2162.BRM9_2115"/>
<dbReference type="GeneID" id="26738482"/>
<dbReference type="Proteomes" id="UP000029661">
    <property type="component" value="Chromosome"/>
</dbReference>
<dbReference type="GO" id="GO:0003677">
    <property type="term" value="F:DNA binding"/>
    <property type="evidence" value="ECO:0007669"/>
    <property type="project" value="InterPro"/>
</dbReference>
<name>A0A089ZFL7_METFO</name>
<protein>
    <submittedName>
        <fullName evidence="2">Endonuclease IV</fullName>
    </submittedName>
    <submittedName>
        <fullName evidence="3">Xylose isomerase domain-containing protein</fullName>
    </submittedName>
</protein>
<dbReference type="OrthoDB" id="33250at2157"/>
<dbReference type="SUPFAM" id="SSF51658">
    <property type="entry name" value="Xylose isomerase-like"/>
    <property type="match status" value="1"/>
</dbReference>
<keyword evidence="5" id="KW-1185">Reference proteome</keyword>
<evidence type="ECO:0000313" key="5">
    <source>
        <dbReference type="Proteomes" id="UP000062768"/>
    </source>
</evidence>
<dbReference type="GO" id="GO:0008270">
    <property type="term" value="F:zinc ion binding"/>
    <property type="evidence" value="ECO:0007669"/>
    <property type="project" value="InterPro"/>
</dbReference>
<evidence type="ECO:0000313" key="4">
    <source>
        <dbReference type="Proteomes" id="UP000029661"/>
    </source>
</evidence>
<dbReference type="GO" id="GO:0006284">
    <property type="term" value="P:base-excision repair"/>
    <property type="evidence" value="ECO:0007669"/>
    <property type="project" value="TreeGrafter"/>
</dbReference>
<keyword evidence="2" id="KW-0540">Nuclease</keyword>
<dbReference type="EMBL" id="CP006933">
    <property type="protein sequence ID" value="AIS32917.1"/>
    <property type="molecule type" value="Genomic_DNA"/>
</dbReference>
<dbReference type="PANTHER" id="PTHR21445">
    <property type="entry name" value="ENDONUCLEASE IV ENDODEOXYRIBONUCLEASE IV"/>
    <property type="match status" value="1"/>
</dbReference>
<dbReference type="InterPro" id="IPR001719">
    <property type="entry name" value="AP_endonuc_2"/>
</dbReference>
<dbReference type="Proteomes" id="UP000062768">
    <property type="component" value="Chromosome I"/>
</dbReference>
<reference evidence="2" key="1">
    <citation type="submission" date="2013-12" db="EMBL/GenBank/DDBJ databases">
        <title>The complete genome sequence of Methanobacterium sp. BRM9.</title>
        <authorList>
            <consortium name="Pastoral Greenhouse Gas Research Consortium"/>
            <person name="Kelly W.J."/>
            <person name="Leahy S.C."/>
            <person name="Perry R."/>
            <person name="Li D."/>
            <person name="Altermann E."/>
            <person name="Lambie S.C."/>
            <person name="Attwood G.T."/>
        </authorList>
    </citation>
    <scope>NUCLEOTIDE SEQUENCE [LARGE SCALE GENOMIC DNA]</scope>
    <source>
        <strain evidence="2">BRM9</strain>
    </source>
</reference>
<dbReference type="AlphaFoldDB" id="A0A089ZFL7"/>
<evidence type="ECO:0000259" key="1">
    <source>
        <dbReference type="Pfam" id="PF01261"/>
    </source>
</evidence>